<dbReference type="Proteomes" id="UP000095329">
    <property type="component" value="Unassembled WGS sequence"/>
</dbReference>
<dbReference type="eggNOG" id="ENOG5031QRC">
    <property type="taxonomic scope" value="Bacteria"/>
</dbReference>
<keyword evidence="1" id="KW-0732">Signal</keyword>
<feature type="chain" id="PRO_5008914746" description="Peptidase inhibitor family I36" evidence="1">
    <location>
        <begin position="27"/>
        <end position="123"/>
    </location>
</feature>
<dbReference type="AlphaFoldDB" id="A0A1D3DQS6"/>
<comment type="caution">
    <text evidence="2">The sequence shown here is derived from an EMBL/GenBank/DDBJ whole genome shotgun (WGS) entry which is preliminary data.</text>
</comment>
<protein>
    <recommendedName>
        <fullName evidence="4">Peptidase inhibitor family I36</fullName>
    </recommendedName>
</protein>
<dbReference type="InterPro" id="IPR011024">
    <property type="entry name" value="G_crystallin-like"/>
</dbReference>
<proteinExistence type="predicted"/>
<evidence type="ECO:0008006" key="4">
    <source>
        <dbReference type="Google" id="ProtNLM"/>
    </source>
</evidence>
<reference evidence="2 3" key="1">
    <citation type="journal article" date="2013" name="Genome Announc.">
        <title>Genome Sequence of Streptomyces violaceusniger Strain SPC6, a Halotolerant Streptomycete That Exhibits Rapid Growth and Development.</title>
        <authorList>
            <person name="Chen X."/>
            <person name="Zhang B."/>
            <person name="Zhang W."/>
            <person name="Wu X."/>
            <person name="Zhang M."/>
            <person name="Chen T."/>
            <person name="Liu G."/>
            <person name="Dyson P."/>
        </authorList>
    </citation>
    <scope>NUCLEOTIDE SEQUENCE [LARGE SCALE GENOMIC DNA]</scope>
    <source>
        <strain evidence="2 3">SPC6</strain>
    </source>
</reference>
<organism evidence="2 3">
    <name type="scientific">Streptomyces thermolilacinus SPC6</name>
    <dbReference type="NCBI Taxonomy" id="1306406"/>
    <lineage>
        <taxon>Bacteria</taxon>
        <taxon>Bacillati</taxon>
        <taxon>Actinomycetota</taxon>
        <taxon>Actinomycetes</taxon>
        <taxon>Kitasatosporales</taxon>
        <taxon>Streptomycetaceae</taxon>
        <taxon>Streptomyces</taxon>
    </lineage>
</organism>
<accession>A0A1D3DQS6</accession>
<gene>
    <name evidence="2" type="ORF">J116_009500</name>
</gene>
<dbReference type="Pfam" id="PF03995">
    <property type="entry name" value="Inhibitor_I36"/>
    <property type="match status" value="1"/>
</dbReference>
<keyword evidence="3" id="KW-1185">Reference proteome</keyword>
<evidence type="ECO:0000313" key="2">
    <source>
        <dbReference type="EMBL" id="OEJ94670.1"/>
    </source>
</evidence>
<feature type="signal peptide" evidence="1">
    <location>
        <begin position="1"/>
        <end position="26"/>
    </location>
</feature>
<dbReference type="SUPFAM" id="SSF49695">
    <property type="entry name" value="gamma-Crystallin-like"/>
    <property type="match status" value="1"/>
</dbReference>
<dbReference type="Gene3D" id="2.60.20.10">
    <property type="entry name" value="Crystallins"/>
    <property type="match status" value="1"/>
</dbReference>
<dbReference type="EMBL" id="ASHX02000001">
    <property type="protein sequence ID" value="OEJ94670.1"/>
    <property type="molecule type" value="Genomic_DNA"/>
</dbReference>
<evidence type="ECO:0000313" key="3">
    <source>
        <dbReference type="Proteomes" id="UP000095329"/>
    </source>
</evidence>
<sequence length="123" mass="12867">MSVMRKIMVTAAALAGVIVTAHPSAAGPLTPSSSASPAGALAGSFHAYSSTGFSGLDRWFSGNTGECKYVGDNWNDRIRSARTESATRVELWDNYNCTGGAIVIDRTGYGSIGAWVSAYRVAN</sequence>
<name>A0A1D3DQS6_9ACTN</name>
<evidence type="ECO:0000256" key="1">
    <source>
        <dbReference type="SAM" id="SignalP"/>
    </source>
</evidence>